<dbReference type="EMBL" id="PFSI01000050">
    <property type="protein sequence ID" value="PJC24363.1"/>
    <property type="molecule type" value="Genomic_DNA"/>
</dbReference>
<evidence type="ECO:0000256" key="7">
    <source>
        <dbReference type="ARBA" id="ARBA00023274"/>
    </source>
</evidence>
<dbReference type="GO" id="GO:0019843">
    <property type="term" value="F:rRNA binding"/>
    <property type="evidence" value="ECO:0007669"/>
    <property type="project" value="UniProtKB-UniRule"/>
</dbReference>
<dbReference type="InterPro" id="IPR002143">
    <property type="entry name" value="Ribosomal_uL1"/>
</dbReference>
<evidence type="ECO:0000256" key="9">
    <source>
        <dbReference type="HAMAP-Rule" id="MF_01318"/>
    </source>
</evidence>
<evidence type="ECO:0000256" key="5">
    <source>
        <dbReference type="ARBA" id="ARBA00022884"/>
    </source>
</evidence>
<dbReference type="GO" id="GO:0015934">
    <property type="term" value="C:large ribosomal subunit"/>
    <property type="evidence" value="ECO:0007669"/>
    <property type="project" value="InterPro"/>
</dbReference>
<dbReference type="InterPro" id="IPR005878">
    <property type="entry name" value="Ribosom_uL1_bac-type"/>
</dbReference>
<accession>A0A2M8ENP3</accession>
<evidence type="ECO:0000256" key="3">
    <source>
        <dbReference type="ARBA" id="ARBA00022730"/>
    </source>
</evidence>
<evidence type="ECO:0000256" key="1">
    <source>
        <dbReference type="ARBA" id="ARBA00010531"/>
    </source>
</evidence>
<keyword evidence="4 9" id="KW-0810">Translation regulation</keyword>
<keyword evidence="9" id="KW-0820">tRNA-binding</keyword>
<dbReference type="CDD" id="cd00403">
    <property type="entry name" value="Ribosomal_L1"/>
    <property type="match status" value="1"/>
</dbReference>
<dbReference type="PANTHER" id="PTHR36427">
    <property type="entry name" value="54S RIBOSOMAL PROTEIN L1, MITOCHONDRIAL"/>
    <property type="match status" value="1"/>
</dbReference>
<keyword evidence="2 9" id="KW-0678">Repressor</keyword>
<name>A0A2M8ENP3_9BACT</name>
<dbReference type="Pfam" id="PF00687">
    <property type="entry name" value="Ribosomal_L1"/>
    <property type="match status" value="1"/>
</dbReference>
<gene>
    <name evidence="9 10" type="primary">rplA</name>
    <name evidence="10" type="ORF">CO057_03500</name>
</gene>
<comment type="caution">
    <text evidence="10">The sequence shown here is derived from an EMBL/GenBank/DDBJ whole genome shotgun (WGS) entry which is preliminary data.</text>
</comment>
<dbReference type="InterPro" id="IPR016095">
    <property type="entry name" value="Ribosomal_uL1_3-a/b-sand"/>
</dbReference>
<sequence>MTNKRFKEAQAKIEKDKLYSLEEAVKLAKTNATAKFDESIEIHMSLGIDPKQSDQQIRPTVILPHGTGKKVRIVAFVDSANEKIAKDAGADIVGTEEYIEKLVQTGVIEFDIAVAVPGMMPKLAKAARILGPRGLMPNPKTDTVGTNVVKMIEEQKGGKVSFKNDNTSNIHMSIARASFEEGKILENAQVAIAAIKKAKPASSKGIYIKSAFMTSTMGPAVKLDTATL</sequence>
<dbReference type="FunFam" id="3.40.50.790:FF:000001">
    <property type="entry name" value="50S ribosomal protein L1"/>
    <property type="match status" value="1"/>
</dbReference>
<dbReference type="Gene3D" id="3.30.190.20">
    <property type="match status" value="1"/>
</dbReference>
<keyword evidence="6 9" id="KW-0689">Ribosomal protein</keyword>
<keyword evidence="3 9" id="KW-0699">rRNA-binding</keyword>
<dbReference type="InterPro" id="IPR028364">
    <property type="entry name" value="Ribosomal_uL1/biogenesis"/>
</dbReference>
<protein>
    <recommendedName>
        <fullName evidence="8 9">Large ribosomal subunit protein uL1</fullName>
    </recommendedName>
</protein>
<dbReference type="GO" id="GO:0006417">
    <property type="term" value="P:regulation of translation"/>
    <property type="evidence" value="ECO:0007669"/>
    <property type="project" value="UniProtKB-KW"/>
</dbReference>
<dbReference type="GO" id="GO:0006412">
    <property type="term" value="P:translation"/>
    <property type="evidence" value="ECO:0007669"/>
    <property type="project" value="UniProtKB-UniRule"/>
</dbReference>
<evidence type="ECO:0000313" key="10">
    <source>
        <dbReference type="EMBL" id="PJC24363.1"/>
    </source>
</evidence>
<evidence type="ECO:0000256" key="6">
    <source>
        <dbReference type="ARBA" id="ARBA00022980"/>
    </source>
</evidence>
<dbReference type="InterPro" id="IPR023674">
    <property type="entry name" value="Ribosomal_uL1-like"/>
</dbReference>
<reference evidence="11" key="1">
    <citation type="submission" date="2017-09" db="EMBL/GenBank/DDBJ databases">
        <title>Depth-based differentiation of microbial function through sediment-hosted aquifers and enrichment of novel symbionts in the deep terrestrial subsurface.</title>
        <authorList>
            <person name="Probst A.J."/>
            <person name="Ladd B."/>
            <person name="Jarett J.K."/>
            <person name="Geller-Mcgrath D.E."/>
            <person name="Sieber C.M.K."/>
            <person name="Emerson J.B."/>
            <person name="Anantharaman K."/>
            <person name="Thomas B.C."/>
            <person name="Malmstrom R."/>
            <person name="Stieglmeier M."/>
            <person name="Klingl A."/>
            <person name="Woyke T."/>
            <person name="Ryan C.M."/>
            <person name="Banfield J.F."/>
        </authorList>
    </citation>
    <scope>NUCLEOTIDE SEQUENCE [LARGE SCALE GENOMIC DNA]</scope>
</reference>
<organism evidence="10 11">
    <name type="scientific">Candidatus Uhrbacteria bacterium CG_4_9_14_0_2_um_filter_41_50</name>
    <dbReference type="NCBI Taxonomy" id="1975031"/>
    <lineage>
        <taxon>Bacteria</taxon>
        <taxon>Candidatus Uhriibacteriota</taxon>
    </lineage>
</organism>
<dbReference type="PIRSF" id="PIRSF002155">
    <property type="entry name" value="Ribosomal_L1"/>
    <property type="match status" value="1"/>
</dbReference>
<dbReference type="HAMAP" id="MF_01318_B">
    <property type="entry name" value="Ribosomal_uL1_B"/>
    <property type="match status" value="1"/>
</dbReference>
<comment type="function">
    <text evidence="9">Binds directly to 23S rRNA. The L1 stalk is quite mobile in the ribosome, and is involved in E site tRNA release.</text>
</comment>
<evidence type="ECO:0000256" key="2">
    <source>
        <dbReference type="ARBA" id="ARBA00022491"/>
    </source>
</evidence>
<dbReference type="SUPFAM" id="SSF56808">
    <property type="entry name" value="Ribosomal protein L1"/>
    <property type="match status" value="1"/>
</dbReference>
<comment type="similarity">
    <text evidence="1 9">Belongs to the universal ribosomal protein uL1 family.</text>
</comment>
<dbReference type="GO" id="GO:0000049">
    <property type="term" value="F:tRNA binding"/>
    <property type="evidence" value="ECO:0007669"/>
    <property type="project" value="UniProtKB-KW"/>
</dbReference>
<keyword evidence="7 9" id="KW-0687">Ribonucleoprotein</keyword>
<comment type="subunit">
    <text evidence="9">Part of the 50S ribosomal subunit.</text>
</comment>
<dbReference type="Gene3D" id="3.40.50.790">
    <property type="match status" value="1"/>
</dbReference>
<evidence type="ECO:0000256" key="8">
    <source>
        <dbReference type="ARBA" id="ARBA00035241"/>
    </source>
</evidence>
<proteinExistence type="inferred from homology"/>
<dbReference type="Proteomes" id="UP000230251">
    <property type="component" value="Unassembled WGS sequence"/>
</dbReference>
<dbReference type="AlphaFoldDB" id="A0A2M8ENP3"/>
<dbReference type="GO" id="GO:0003735">
    <property type="term" value="F:structural constituent of ribosome"/>
    <property type="evidence" value="ECO:0007669"/>
    <property type="project" value="InterPro"/>
</dbReference>
<comment type="function">
    <text evidence="9">Protein L1 is also a translational repressor protein, it controls the translation of the L11 operon by binding to its mRNA.</text>
</comment>
<keyword evidence="5 9" id="KW-0694">RNA-binding</keyword>
<dbReference type="NCBIfam" id="TIGR01169">
    <property type="entry name" value="rplA_bact"/>
    <property type="match status" value="1"/>
</dbReference>
<dbReference type="PANTHER" id="PTHR36427:SF3">
    <property type="entry name" value="LARGE RIBOSOMAL SUBUNIT PROTEIN UL1M"/>
    <property type="match status" value="1"/>
</dbReference>
<evidence type="ECO:0000256" key="4">
    <source>
        <dbReference type="ARBA" id="ARBA00022845"/>
    </source>
</evidence>
<evidence type="ECO:0000313" key="11">
    <source>
        <dbReference type="Proteomes" id="UP000230251"/>
    </source>
</evidence>